<accession>A0ABN0R0C3</accession>
<organism evidence="1 2">
    <name type="scientific">Mycobacterium ulcerans str. Harvey</name>
    <dbReference type="NCBI Taxonomy" id="1299332"/>
    <lineage>
        <taxon>Bacteria</taxon>
        <taxon>Bacillati</taxon>
        <taxon>Actinomycetota</taxon>
        <taxon>Actinomycetes</taxon>
        <taxon>Mycobacteriales</taxon>
        <taxon>Mycobacteriaceae</taxon>
        <taxon>Mycobacterium</taxon>
        <taxon>Mycobacterium ulcerans group</taxon>
    </lineage>
</organism>
<sequence>MDTRETYWQHQGVARILLFGEFEGHPGGPEGLHRDIHHHRV</sequence>
<evidence type="ECO:0000313" key="1">
    <source>
        <dbReference type="EMBL" id="EUA90409.1"/>
    </source>
</evidence>
<proteinExistence type="predicted"/>
<gene>
    <name evidence="1" type="ORF">I551_3194</name>
</gene>
<reference evidence="1 2" key="1">
    <citation type="submission" date="2014-01" db="EMBL/GenBank/DDBJ databases">
        <authorList>
            <person name="Dobos K."/>
            <person name="Lenaerts A."/>
            <person name="Ordway D."/>
            <person name="DeGroote M.A."/>
            <person name="Parker T."/>
            <person name="Sizemore C."/>
            <person name="Tallon L.J."/>
            <person name="Sadzewicz L.K."/>
            <person name="Sengamalay N."/>
            <person name="Fraser C.M."/>
            <person name="Hine E."/>
            <person name="Shefchek K.A."/>
            <person name="Das S.P."/>
            <person name="Tettelin H."/>
        </authorList>
    </citation>
    <scope>NUCLEOTIDE SEQUENCE [LARGE SCALE GENOMIC DNA]</scope>
    <source>
        <strain evidence="1 2">Harvey</strain>
    </source>
</reference>
<name>A0ABN0R0C3_MYCUL</name>
<comment type="caution">
    <text evidence="1">The sequence shown here is derived from an EMBL/GenBank/DDBJ whole genome shotgun (WGS) entry which is preliminary data.</text>
</comment>
<dbReference type="Proteomes" id="UP000020681">
    <property type="component" value="Unassembled WGS sequence"/>
</dbReference>
<protein>
    <submittedName>
        <fullName evidence="1">Uncharacterized protein</fullName>
    </submittedName>
</protein>
<dbReference type="EMBL" id="JAOL01000105">
    <property type="protein sequence ID" value="EUA90409.1"/>
    <property type="molecule type" value="Genomic_DNA"/>
</dbReference>
<evidence type="ECO:0000313" key="2">
    <source>
        <dbReference type="Proteomes" id="UP000020681"/>
    </source>
</evidence>
<keyword evidence="2" id="KW-1185">Reference proteome</keyword>